<gene>
    <name evidence="1" type="ORF">ERS013200_01055</name>
</gene>
<evidence type="ECO:0000313" key="2">
    <source>
        <dbReference type="Proteomes" id="UP000041770"/>
    </source>
</evidence>
<evidence type="ECO:0000313" key="1">
    <source>
        <dbReference type="EMBL" id="CSC29490.1"/>
    </source>
</evidence>
<dbReference type="Proteomes" id="UP000041770">
    <property type="component" value="Unassembled WGS sequence"/>
</dbReference>
<sequence>MGVIEQTPRRRNQNIHTTTQMIELYLHARAAINGYDLKLRSFRVGL</sequence>
<name>A0A656A4Y4_VIBCL</name>
<accession>A0A656A4Y4</accession>
<reference evidence="1 2" key="1">
    <citation type="submission" date="2015-07" db="EMBL/GenBank/DDBJ databases">
        <authorList>
            <consortium name="Pathogen Informatics"/>
        </authorList>
    </citation>
    <scope>NUCLEOTIDE SEQUENCE [LARGE SCALE GENOMIC DNA]</scope>
    <source>
        <strain evidence="1 2">A316</strain>
    </source>
</reference>
<organism evidence="1 2">
    <name type="scientific">Vibrio cholerae</name>
    <dbReference type="NCBI Taxonomy" id="666"/>
    <lineage>
        <taxon>Bacteria</taxon>
        <taxon>Pseudomonadati</taxon>
        <taxon>Pseudomonadota</taxon>
        <taxon>Gammaproteobacteria</taxon>
        <taxon>Vibrionales</taxon>
        <taxon>Vibrionaceae</taxon>
        <taxon>Vibrio</taxon>
    </lineage>
</organism>
<proteinExistence type="predicted"/>
<protein>
    <submittedName>
        <fullName evidence="1">Uncharacterized protein</fullName>
    </submittedName>
</protein>
<dbReference type="EMBL" id="CWQY01000005">
    <property type="protein sequence ID" value="CSC29490.1"/>
    <property type="molecule type" value="Genomic_DNA"/>
</dbReference>
<dbReference type="AlphaFoldDB" id="A0A656A4Y4"/>